<accession>A0A6B0RKM8</accession>
<keyword evidence="1" id="KW-0175">Coiled coil</keyword>
<dbReference type="Gene3D" id="1.20.5.110">
    <property type="match status" value="1"/>
</dbReference>
<dbReference type="Gene3D" id="2.60.210.10">
    <property type="entry name" value="Apoptosis, Tumor Necrosis Factor Receptor Associated Protein 2, Chain A"/>
    <property type="match status" value="1"/>
</dbReference>
<dbReference type="PANTHER" id="PTHR10131">
    <property type="entry name" value="TNF RECEPTOR ASSOCIATED FACTOR"/>
    <property type="match status" value="1"/>
</dbReference>
<feature type="coiled-coil region" evidence="1">
    <location>
        <begin position="228"/>
        <end position="262"/>
    </location>
</feature>
<evidence type="ECO:0000256" key="2">
    <source>
        <dbReference type="SAM" id="MobiDB-lite"/>
    </source>
</evidence>
<dbReference type="GO" id="GO:0005164">
    <property type="term" value="F:tumor necrosis factor receptor binding"/>
    <property type="evidence" value="ECO:0007669"/>
    <property type="project" value="TreeGrafter"/>
</dbReference>
<evidence type="ECO:0000313" key="4">
    <source>
        <dbReference type="EMBL" id="MXQ88504.1"/>
    </source>
</evidence>
<feature type="region of interest" description="Disordered" evidence="2">
    <location>
        <begin position="1"/>
        <end position="25"/>
    </location>
</feature>
<dbReference type="GO" id="GO:0043122">
    <property type="term" value="P:regulation of canonical NF-kappaB signal transduction"/>
    <property type="evidence" value="ECO:0007669"/>
    <property type="project" value="TreeGrafter"/>
</dbReference>
<gene>
    <name evidence="4" type="ORF">E5288_WYG006769</name>
</gene>
<dbReference type="InterPro" id="IPR008974">
    <property type="entry name" value="TRAF-like"/>
</dbReference>
<comment type="caution">
    <text evidence="4">The sequence shown here is derived from an EMBL/GenBank/DDBJ whole genome shotgun (WGS) entry which is preliminary data.</text>
</comment>
<evidence type="ECO:0000256" key="1">
    <source>
        <dbReference type="SAM" id="Coils"/>
    </source>
</evidence>
<feature type="region of interest" description="Disordered" evidence="2">
    <location>
        <begin position="290"/>
        <end position="345"/>
    </location>
</feature>
<organism evidence="4 5">
    <name type="scientific">Bos mutus</name>
    <name type="common">wild yak</name>
    <dbReference type="NCBI Taxonomy" id="72004"/>
    <lineage>
        <taxon>Eukaryota</taxon>
        <taxon>Metazoa</taxon>
        <taxon>Chordata</taxon>
        <taxon>Craniata</taxon>
        <taxon>Vertebrata</taxon>
        <taxon>Euteleostomi</taxon>
        <taxon>Mammalia</taxon>
        <taxon>Eutheria</taxon>
        <taxon>Laurasiatheria</taxon>
        <taxon>Artiodactyla</taxon>
        <taxon>Ruminantia</taxon>
        <taxon>Pecora</taxon>
        <taxon>Bovidae</taxon>
        <taxon>Bovinae</taxon>
        <taxon>Bos</taxon>
    </lineage>
</organism>
<dbReference type="AlphaFoldDB" id="A0A6B0RKM8"/>
<dbReference type="EMBL" id="VBQZ03000046">
    <property type="protein sequence ID" value="MXQ88504.1"/>
    <property type="molecule type" value="Genomic_DNA"/>
</dbReference>
<dbReference type="FunFam" id="1.20.5.110:FF:000053">
    <property type="entry name" value="TNF receptor-associated factor"/>
    <property type="match status" value="1"/>
</dbReference>
<evidence type="ECO:0000313" key="5">
    <source>
        <dbReference type="Proteomes" id="UP000322234"/>
    </source>
</evidence>
<feature type="domain" description="TNF receptor-associated factor BIRC3 binding" evidence="3">
    <location>
        <begin position="182"/>
        <end position="244"/>
    </location>
</feature>
<keyword evidence="5" id="KW-1185">Reference proteome</keyword>
<dbReference type="GO" id="GO:0009898">
    <property type="term" value="C:cytoplasmic side of plasma membrane"/>
    <property type="evidence" value="ECO:0007669"/>
    <property type="project" value="TreeGrafter"/>
</dbReference>
<feature type="region of interest" description="Disordered" evidence="2">
    <location>
        <begin position="52"/>
        <end position="77"/>
    </location>
</feature>
<feature type="compositionally biased region" description="Basic and acidic residues" evidence="2">
    <location>
        <begin position="52"/>
        <end position="61"/>
    </location>
</feature>
<dbReference type="Proteomes" id="UP000322234">
    <property type="component" value="Unassembled WGS sequence"/>
</dbReference>
<name>A0A6B0RKM8_9CETA</name>
<evidence type="ECO:0000259" key="3">
    <source>
        <dbReference type="Pfam" id="PF16673"/>
    </source>
</evidence>
<dbReference type="PANTHER" id="PTHR10131:SF96">
    <property type="entry name" value="TNF RECEPTOR-ASSOCIATED FACTOR 1"/>
    <property type="match status" value="1"/>
</dbReference>
<dbReference type="InterPro" id="IPR032070">
    <property type="entry name" value="TRAF_BIRC3-bd"/>
</dbReference>
<protein>
    <recommendedName>
        <fullName evidence="3">TNF receptor-associated factor BIRC3 binding domain-containing protein</fullName>
    </recommendedName>
</protein>
<sequence>MASGSASSPRPAPDENEFPFGCPPTACQDPPEPGPLCCTVCLSEKVRNDEDRICPKCKGDDTPSESPGSLLSQEKDHPEVAEAGVGCPFAGVGCSFKGSPKFMEEHEVTSQAAHLNLLLGFMKQWKAQLGSGLGYGPMALERNLSDLQLQGAVEVAGDLEVDCYRAPCSESQDELALHHFMKEKLLTELEGKLCVFENIVAVLNKEVEASHLALAASIHQSQLDREHILSLEQRVLELQQTLAQKDQALGKLEQSLRLVEEASYDGTFLWKITNVTRRCHESACGRTVSLFSPGNSSRDGKRGAAGTGTCRGGRPHGAQETSRGPSAPLTHPSPTALGLRGGMGVCPTPQGRWAPKPGALPQEPGQLLRGVALPSTRKLFVLAAFQRGKKQAVSLASCSTKAQRAEMSQTVSLSPLHAFLPCTSCPRSAPPRRALMGTAAGTHTQMALSAAQERAHRPYT</sequence>
<proteinExistence type="predicted"/>
<dbReference type="Pfam" id="PF16673">
    <property type="entry name" value="TRAF_BIRC3_bd"/>
    <property type="match status" value="1"/>
</dbReference>
<reference evidence="4" key="1">
    <citation type="submission" date="2019-10" db="EMBL/GenBank/DDBJ databases">
        <title>The sequence and de novo assembly of the wild yak genome.</title>
        <authorList>
            <person name="Liu Y."/>
        </authorList>
    </citation>
    <scope>NUCLEOTIDE SEQUENCE [LARGE SCALE GENOMIC DNA]</scope>
    <source>
        <strain evidence="4">WY2019</strain>
    </source>
</reference>